<dbReference type="InterPro" id="IPR041908">
    <property type="entry name" value="CtsR_C_sf"/>
</dbReference>
<dbReference type="OMA" id="ANVFNCA"/>
<evidence type="ECO:0000256" key="2">
    <source>
        <dbReference type="ARBA" id="ARBA00014129"/>
    </source>
</evidence>
<dbReference type="InterPro" id="IPR041902">
    <property type="entry name" value="CtsR_N_sf"/>
</dbReference>
<dbReference type="PIRSF" id="PIRSF010607">
    <property type="entry name" value="Txn_repr_CtsR"/>
    <property type="match status" value="1"/>
</dbReference>
<feature type="domain" description="CtsR C-terminal dimerization" evidence="9">
    <location>
        <begin position="79"/>
        <end position="149"/>
    </location>
</feature>
<keyword evidence="5 7" id="KW-0238">DNA-binding</keyword>
<comment type="similarity">
    <text evidence="1 7">Belongs to the CtsR family.</text>
</comment>
<keyword evidence="6 7" id="KW-0804">Transcription</keyword>
<evidence type="ECO:0000256" key="1">
    <source>
        <dbReference type="ARBA" id="ARBA00010189"/>
    </source>
</evidence>
<dbReference type="InterPro" id="IPR041473">
    <property type="entry name" value="CtsR_C"/>
</dbReference>
<evidence type="ECO:0000256" key="6">
    <source>
        <dbReference type="ARBA" id="ARBA00023163"/>
    </source>
</evidence>
<dbReference type="RefSeq" id="WP_014082389.1">
    <property type="nucleotide sequence ID" value="NZ_BAAAXT010000003.1"/>
</dbReference>
<dbReference type="Pfam" id="PF17727">
    <property type="entry name" value="CtsR_C"/>
    <property type="match status" value="1"/>
</dbReference>
<dbReference type="Gene3D" id="3.30.56.130">
    <property type="entry name" value="Transcriptional regulator CtsR, winged HTH domain"/>
    <property type="match status" value="1"/>
</dbReference>
<protein>
    <recommendedName>
        <fullName evidence="2 7">Transcriptional regulator CtsR</fullName>
    </recommendedName>
</protein>
<evidence type="ECO:0000256" key="5">
    <source>
        <dbReference type="ARBA" id="ARBA00023125"/>
    </source>
</evidence>
<accession>A0A5C4TJE4</accession>
<evidence type="ECO:0000256" key="4">
    <source>
        <dbReference type="ARBA" id="ARBA00023015"/>
    </source>
</evidence>
<comment type="caution">
    <text evidence="10">The sequence shown here is derived from an EMBL/GenBank/DDBJ whole genome shotgun (WGS) entry which is preliminary data.</text>
</comment>
<organism evidence="10 11">
    <name type="scientific">Fructilactobacillus sanfranciscensis</name>
    <name type="common">Lactobacillus sanfranciscensis</name>
    <dbReference type="NCBI Taxonomy" id="1625"/>
    <lineage>
        <taxon>Bacteria</taxon>
        <taxon>Bacillati</taxon>
        <taxon>Bacillota</taxon>
        <taxon>Bacilli</taxon>
        <taxon>Lactobacillales</taxon>
        <taxon>Lactobacillaceae</taxon>
        <taxon>Fructilactobacillus</taxon>
    </lineage>
</organism>
<evidence type="ECO:0000256" key="3">
    <source>
        <dbReference type="ARBA" id="ARBA00022491"/>
    </source>
</evidence>
<dbReference type="InterPro" id="IPR040465">
    <property type="entry name" value="CtsR_N"/>
</dbReference>
<dbReference type="Proteomes" id="UP000313312">
    <property type="component" value="Unassembled WGS sequence"/>
</dbReference>
<name>A0A5C4TJE4_FRUSA</name>
<dbReference type="GO" id="GO:0003677">
    <property type="term" value="F:DNA binding"/>
    <property type="evidence" value="ECO:0007669"/>
    <property type="project" value="UniProtKB-UniRule"/>
</dbReference>
<dbReference type="InterPro" id="IPR008463">
    <property type="entry name" value="CtsR"/>
</dbReference>
<proteinExistence type="inferred from homology"/>
<dbReference type="EMBL" id="QFCR01000006">
    <property type="protein sequence ID" value="TNK90673.1"/>
    <property type="molecule type" value="Genomic_DNA"/>
</dbReference>
<dbReference type="AlphaFoldDB" id="A0A5C4TJE4"/>
<gene>
    <name evidence="10" type="ORF">DID87_03145</name>
</gene>
<keyword evidence="4 7" id="KW-0805">Transcription regulation</keyword>
<sequence>MASHSMSDTIGEYLKKLLAERDEEVEIRRSDIAEHFDVVPSQINYVIKTRFTIQDGFVVQSKRGGGGYIRIEKINLMEDSNVFDRLIDSIGDMISQKDEEDILKTLLNNGLLNKREVHMVASILTHDAINVSNYETEEKVRANVLSALLCRLKYEC</sequence>
<dbReference type="GO" id="GO:0006355">
    <property type="term" value="P:regulation of DNA-templated transcription"/>
    <property type="evidence" value="ECO:0007669"/>
    <property type="project" value="UniProtKB-UniRule"/>
</dbReference>
<dbReference type="Pfam" id="PF05848">
    <property type="entry name" value="CtsR"/>
    <property type="match status" value="1"/>
</dbReference>
<keyword evidence="3 7" id="KW-0678">Repressor</keyword>
<evidence type="ECO:0000259" key="8">
    <source>
        <dbReference type="Pfam" id="PF05848"/>
    </source>
</evidence>
<dbReference type="GeneID" id="93161049"/>
<reference evidence="10 11" key="1">
    <citation type="submission" date="2018-05" db="EMBL/GenBank/DDBJ databases">
        <title>Lactobacillus sanfranciscensis Ah4 draft denome sequence.</title>
        <authorList>
            <person name="Zhang G."/>
        </authorList>
    </citation>
    <scope>NUCLEOTIDE SEQUENCE [LARGE SCALE GENOMIC DNA]</scope>
    <source>
        <strain evidence="10 11">Ah4</strain>
    </source>
</reference>
<evidence type="ECO:0000313" key="11">
    <source>
        <dbReference type="Proteomes" id="UP000313312"/>
    </source>
</evidence>
<evidence type="ECO:0000256" key="7">
    <source>
        <dbReference type="PIRNR" id="PIRNR010607"/>
    </source>
</evidence>
<dbReference type="Gene3D" id="1.10.1200.150">
    <property type="entry name" value="Transcriptional regulator CtsR, C-terminal domain"/>
    <property type="match status" value="1"/>
</dbReference>
<evidence type="ECO:0000259" key="9">
    <source>
        <dbReference type="Pfam" id="PF17727"/>
    </source>
</evidence>
<feature type="domain" description="CtsR N-terminal HTH" evidence="8">
    <location>
        <begin position="5"/>
        <end position="75"/>
    </location>
</feature>
<evidence type="ECO:0000313" key="10">
    <source>
        <dbReference type="EMBL" id="TNK90673.1"/>
    </source>
</evidence>